<name>A0A6M3J041_9ZZZZ</name>
<keyword evidence="1" id="KW-0175">Coiled coil</keyword>
<evidence type="ECO:0000313" key="2">
    <source>
        <dbReference type="EMBL" id="QJA63193.1"/>
    </source>
</evidence>
<sequence>MKNKPEITERELVNSMDARVWAKEFMRLYENSRKAPQNIPDWVDEDLMRGWFANAIMAGYDNATRKLQAENKALKEQLDKVKGITVGVIANTIADNSSLRAYPARMAGKSTICYLAQAIHNLYNPKTEKEG</sequence>
<dbReference type="AlphaFoldDB" id="A0A6M3J041"/>
<gene>
    <name evidence="3" type="ORF">MM415A00210_0006</name>
    <name evidence="2" type="ORF">MM415B00644_0018</name>
    <name evidence="4" type="ORF">TM448B05000_0009</name>
</gene>
<evidence type="ECO:0000256" key="1">
    <source>
        <dbReference type="SAM" id="Coils"/>
    </source>
</evidence>
<dbReference type="EMBL" id="MT142527">
    <property type="protein sequence ID" value="QJA84281.1"/>
    <property type="molecule type" value="Genomic_DNA"/>
</dbReference>
<reference evidence="2" key="1">
    <citation type="submission" date="2020-03" db="EMBL/GenBank/DDBJ databases">
        <title>The deep terrestrial virosphere.</title>
        <authorList>
            <person name="Holmfeldt K."/>
            <person name="Nilsson E."/>
            <person name="Simone D."/>
            <person name="Lopez-Fernandez M."/>
            <person name="Wu X."/>
            <person name="de Brujin I."/>
            <person name="Lundin D."/>
            <person name="Andersson A."/>
            <person name="Bertilsson S."/>
            <person name="Dopson M."/>
        </authorList>
    </citation>
    <scope>NUCLEOTIDE SEQUENCE</scope>
    <source>
        <strain evidence="3">MM415A00210</strain>
        <strain evidence="2">MM415B00644</strain>
        <strain evidence="4">TM448B05000</strain>
    </source>
</reference>
<dbReference type="EMBL" id="MT145120">
    <property type="protein sequence ID" value="QJI03800.1"/>
    <property type="molecule type" value="Genomic_DNA"/>
</dbReference>
<feature type="coiled-coil region" evidence="1">
    <location>
        <begin position="57"/>
        <end position="84"/>
    </location>
</feature>
<dbReference type="EMBL" id="MT141492">
    <property type="protein sequence ID" value="QJA63193.1"/>
    <property type="molecule type" value="Genomic_DNA"/>
</dbReference>
<evidence type="ECO:0000313" key="4">
    <source>
        <dbReference type="EMBL" id="QJI03800.1"/>
    </source>
</evidence>
<evidence type="ECO:0000313" key="3">
    <source>
        <dbReference type="EMBL" id="QJA84281.1"/>
    </source>
</evidence>
<accession>A0A6M3J041</accession>
<protein>
    <submittedName>
        <fullName evidence="2">Uncharacterized protein</fullName>
    </submittedName>
</protein>
<organism evidence="2">
    <name type="scientific">viral metagenome</name>
    <dbReference type="NCBI Taxonomy" id="1070528"/>
    <lineage>
        <taxon>unclassified sequences</taxon>
        <taxon>metagenomes</taxon>
        <taxon>organismal metagenomes</taxon>
    </lineage>
</organism>
<proteinExistence type="predicted"/>